<name>A0A5E4CZY8_MARMO</name>
<sequence length="96" mass="10421">MGADPPGTTKTVVSHFSFEVVSLPTLLSLYPVLSSRVRFTPYDWTYLGTPPSGPSGSDAHTGPTHSESTFGPPSRLSPKGKFYKGKCNTVFYYTKT</sequence>
<evidence type="ECO:0000313" key="2">
    <source>
        <dbReference type="EMBL" id="VTJ87366.1"/>
    </source>
</evidence>
<protein>
    <submittedName>
        <fullName evidence="2">Uncharacterized protein</fullName>
    </submittedName>
</protein>
<keyword evidence="3" id="KW-1185">Reference proteome</keyword>
<comment type="caution">
    <text evidence="2">The sequence shown here is derived from an EMBL/GenBank/DDBJ whole genome shotgun (WGS) entry which is preliminary data.</text>
</comment>
<evidence type="ECO:0000313" key="3">
    <source>
        <dbReference type="Proteomes" id="UP000335636"/>
    </source>
</evidence>
<gene>
    <name evidence="2" type="ORF">MONAX_5E029888</name>
</gene>
<accession>A0A5E4CZY8</accession>
<proteinExistence type="predicted"/>
<evidence type="ECO:0000256" key="1">
    <source>
        <dbReference type="SAM" id="MobiDB-lite"/>
    </source>
</evidence>
<dbReference type="EMBL" id="CABDUW010002578">
    <property type="protein sequence ID" value="VTJ87366.1"/>
    <property type="molecule type" value="Genomic_DNA"/>
</dbReference>
<dbReference type="AlphaFoldDB" id="A0A5E4CZY8"/>
<dbReference type="Proteomes" id="UP000335636">
    <property type="component" value="Unassembled WGS sequence"/>
</dbReference>
<reference evidence="2" key="1">
    <citation type="submission" date="2019-04" db="EMBL/GenBank/DDBJ databases">
        <authorList>
            <person name="Alioto T."/>
            <person name="Alioto T."/>
        </authorList>
    </citation>
    <scope>NUCLEOTIDE SEQUENCE [LARGE SCALE GENOMIC DNA]</scope>
</reference>
<feature type="region of interest" description="Disordered" evidence="1">
    <location>
        <begin position="50"/>
        <end position="77"/>
    </location>
</feature>
<organism evidence="2 3">
    <name type="scientific">Marmota monax</name>
    <name type="common">Woodchuck</name>
    <dbReference type="NCBI Taxonomy" id="9995"/>
    <lineage>
        <taxon>Eukaryota</taxon>
        <taxon>Metazoa</taxon>
        <taxon>Chordata</taxon>
        <taxon>Craniata</taxon>
        <taxon>Vertebrata</taxon>
        <taxon>Euteleostomi</taxon>
        <taxon>Mammalia</taxon>
        <taxon>Eutheria</taxon>
        <taxon>Euarchontoglires</taxon>
        <taxon>Glires</taxon>
        <taxon>Rodentia</taxon>
        <taxon>Sciuromorpha</taxon>
        <taxon>Sciuridae</taxon>
        <taxon>Xerinae</taxon>
        <taxon>Marmotini</taxon>
        <taxon>Marmota</taxon>
    </lineage>
</organism>